<name>A0ABQ1DZ39_9FIRM</name>
<keyword evidence="2" id="KW-1185">Reference proteome</keyword>
<evidence type="ECO:0000313" key="1">
    <source>
        <dbReference type="EMBL" id="GFO87967.1"/>
    </source>
</evidence>
<dbReference type="EMBL" id="BLYJ01000011">
    <property type="protein sequence ID" value="GFO87967.1"/>
    <property type="molecule type" value="Genomic_DNA"/>
</dbReference>
<sequence length="69" mass="8327">MWIRSQGTYEEYRKIRQGYEIDNRKIFGEYAEDVIGVKERAGVKHNTIYEKLHKEKEMMEAKMLLPSLF</sequence>
<accession>A0ABQ1DZ39</accession>
<dbReference type="Proteomes" id="UP000620147">
    <property type="component" value="Unassembled WGS sequence"/>
</dbReference>
<gene>
    <name evidence="1" type="ORF">BUFA31_11310</name>
</gene>
<dbReference type="RefSeq" id="WP_188886624.1">
    <property type="nucleotide sequence ID" value="NZ_BLYJ01000011.1"/>
</dbReference>
<organism evidence="1 2">
    <name type="scientific">Butyricicoccus faecihominis</name>
    <dbReference type="NCBI Taxonomy" id="1712515"/>
    <lineage>
        <taxon>Bacteria</taxon>
        <taxon>Bacillati</taxon>
        <taxon>Bacillota</taxon>
        <taxon>Clostridia</taxon>
        <taxon>Eubacteriales</taxon>
        <taxon>Butyricicoccaceae</taxon>
        <taxon>Butyricicoccus</taxon>
    </lineage>
</organism>
<proteinExistence type="predicted"/>
<evidence type="ECO:0000313" key="2">
    <source>
        <dbReference type="Proteomes" id="UP000620147"/>
    </source>
</evidence>
<reference evidence="1 2" key="1">
    <citation type="submission" date="2020-06" db="EMBL/GenBank/DDBJ databases">
        <title>Characterization of fructooligosaccharide metabolism and fructooligosaccharide-degrading enzymes in human commensal butyrate producers.</title>
        <authorList>
            <person name="Tanno H."/>
            <person name="Fujii T."/>
            <person name="Hirano K."/>
            <person name="Maeno S."/>
            <person name="Tonozuka T."/>
            <person name="Sakamoto M."/>
            <person name="Ohkuma M."/>
            <person name="Tochio T."/>
            <person name="Endo A."/>
        </authorList>
    </citation>
    <scope>NUCLEOTIDE SEQUENCE [LARGE SCALE GENOMIC DNA]</scope>
    <source>
        <strain evidence="1 2">JCM 31056</strain>
    </source>
</reference>
<protein>
    <submittedName>
        <fullName evidence="1">Uncharacterized protein</fullName>
    </submittedName>
</protein>
<comment type="caution">
    <text evidence="1">The sequence shown here is derived from an EMBL/GenBank/DDBJ whole genome shotgun (WGS) entry which is preliminary data.</text>
</comment>